<dbReference type="PANTHER" id="PTHR21666">
    <property type="entry name" value="PEPTIDASE-RELATED"/>
    <property type="match status" value="1"/>
</dbReference>
<dbReference type="InterPro" id="IPR016047">
    <property type="entry name" value="M23ase_b-sheet_dom"/>
</dbReference>
<reference evidence="5" key="1">
    <citation type="journal article" date="2019" name="Int. J. Syst. Evol. Microbiol.">
        <title>The Global Catalogue of Microorganisms (GCM) 10K type strain sequencing project: providing services to taxonomists for standard genome sequencing and annotation.</title>
        <authorList>
            <consortium name="The Broad Institute Genomics Platform"/>
            <consortium name="The Broad Institute Genome Sequencing Center for Infectious Disease"/>
            <person name="Wu L."/>
            <person name="Ma J."/>
        </authorList>
    </citation>
    <scope>NUCLEOTIDE SEQUENCE [LARGE SCALE GENOMIC DNA]</scope>
    <source>
        <strain evidence="5">CECT 7649</strain>
    </source>
</reference>
<keyword evidence="1" id="KW-0732">Signal</keyword>
<dbReference type="Gene3D" id="2.70.70.10">
    <property type="entry name" value="Glucose Permease (Domain IIA)"/>
    <property type="match status" value="1"/>
</dbReference>
<comment type="caution">
    <text evidence="4">The sequence shown here is derived from an EMBL/GenBank/DDBJ whole genome shotgun (WGS) entry which is preliminary data.</text>
</comment>
<evidence type="ECO:0000259" key="3">
    <source>
        <dbReference type="Pfam" id="PF01551"/>
    </source>
</evidence>
<gene>
    <name evidence="4" type="ORF">ACFQSB_14095</name>
</gene>
<dbReference type="SUPFAM" id="SSF51261">
    <property type="entry name" value="Duplicated hybrid motif"/>
    <property type="match status" value="1"/>
</dbReference>
<dbReference type="CDD" id="cd12797">
    <property type="entry name" value="M23_peptidase"/>
    <property type="match status" value="1"/>
</dbReference>
<dbReference type="RefSeq" id="WP_380827132.1">
    <property type="nucleotide sequence ID" value="NZ_JBHTCG010000008.1"/>
</dbReference>
<feature type="domain" description="M23ase beta-sheet core" evidence="3">
    <location>
        <begin position="89"/>
        <end position="182"/>
    </location>
</feature>
<accession>A0ABW2P6B7</accession>
<feature type="compositionally biased region" description="Low complexity" evidence="2">
    <location>
        <begin position="1"/>
        <end position="60"/>
    </location>
</feature>
<keyword evidence="4" id="KW-0378">Hydrolase</keyword>
<name>A0ABW2P6B7_9ACTN</name>
<dbReference type="PANTHER" id="PTHR21666:SF289">
    <property type="entry name" value="L-ALA--D-GLU ENDOPEPTIDASE"/>
    <property type="match status" value="1"/>
</dbReference>
<dbReference type="EMBL" id="JBHTCG010000008">
    <property type="protein sequence ID" value="MFC7383348.1"/>
    <property type="molecule type" value="Genomic_DNA"/>
</dbReference>
<protein>
    <submittedName>
        <fullName evidence="4">M23 family metallopeptidase</fullName>
        <ecNumber evidence="4">3.4.24.-</ecNumber>
    </submittedName>
</protein>
<evidence type="ECO:0000256" key="2">
    <source>
        <dbReference type="SAM" id="MobiDB-lite"/>
    </source>
</evidence>
<keyword evidence="5" id="KW-1185">Reference proteome</keyword>
<dbReference type="InterPro" id="IPR050570">
    <property type="entry name" value="Cell_wall_metabolism_enzyme"/>
</dbReference>
<feature type="region of interest" description="Disordered" evidence="2">
    <location>
        <begin position="1"/>
        <end position="68"/>
    </location>
</feature>
<dbReference type="Pfam" id="PF01551">
    <property type="entry name" value="Peptidase_M23"/>
    <property type="match status" value="1"/>
</dbReference>
<evidence type="ECO:0000313" key="5">
    <source>
        <dbReference type="Proteomes" id="UP001596496"/>
    </source>
</evidence>
<dbReference type="GO" id="GO:0016787">
    <property type="term" value="F:hydrolase activity"/>
    <property type="evidence" value="ECO:0007669"/>
    <property type="project" value="UniProtKB-KW"/>
</dbReference>
<proteinExistence type="predicted"/>
<dbReference type="Proteomes" id="UP001596496">
    <property type="component" value="Unassembled WGS sequence"/>
</dbReference>
<sequence length="205" mass="21360">MALGTASTTPPSPTRPTAAAPSPLATPPTSTVSPLLATQPTSAASPPSAPGGTASSDAPGDQARWGPPVEGHVRVLRHFAPPARPWLAGHRGTDLAVRPGQRVKAAGPGIVGYAGPFAGRGVVMIVHSNGLRTTYLPVHAKVRRGQRVTLGQTIGTVEASTSHCTSPCLHWGLIDKWRYLDPLLLVAHGQVRLLPHWPTDTPARP</sequence>
<dbReference type="EC" id="3.4.24.-" evidence="4"/>
<evidence type="ECO:0000313" key="4">
    <source>
        <dbReference type="EMBL" id="MFC7383348.1"/>
    </source>
</evidence>
<evidence type="ECO:0000256" key="1">
    <source>
        <dbReference type="ARBA" id="ARBA00022729"/>
    </source>
</evidence>
<dbReference type="InterPro" id="IPR011055">
    <property type="entry name" value="Dup_hybrid_motif"/>
</dbReference>
<organism evidence="4 5">
    <name type="scientific">Sphaerisporangium rhizosphaerae</name>
    <dbReference type="NCBI Taxonomy" id="2269375"/>
    <lineage>
        <taxon>Bacteria</taxon>
        <taxon>Bacillati</taxon>
        <taxon>Actinomycetota</taxon>
        <taxon>Actinomycetes</taxon>
        <taxon>Streptosporangiales</taxon>
        <taxon>Streptosporangiaceae</taxon>
        <taxon>Sphaerisporangium</taxon>
    </lineage>
</organism>